<dbReference type="PRINTS" id="PR00099">
    <property type="entry name" value="CPSGATASE"/>
</dbReference>
<dbReference type="InterPro" id="IPR005802">
    <property type="entry name" value="ADC_synth_comp_1"/>
</dbReference>
<dbReference type="FunFam" id="3.40.50.880:FF:000003">
    <property type="entry name" value="Anthranilate synthase component II"/>
    <property type="match status" value="1"/>
</dbReference>
<keyword evidence="13" id="KW-1185">Reference proteome</keyword>
<evidence type="ECO:0000256" key="3">
    <source>
        <dbReference type="ARBA" id="ARBA00022679"/>
    </source>
</evidence>
<dbReference type="InterPro" id="IPR005801">
    <property type="entry name" value="ADC_synthase"/>
</dbReference>
<dbReference type="InterPro" id="IPR017926">
    <property type="entry name" value="GATASE"/>
</dbReference>
<dbReference type="EMBL" id="BNBO01000017">
    <property type="protein sequence ID" value="GHH72035.1"/>
    <property type="molecule type" value="Genomic_DNA"/>
</dbReference>
<dbReference type="PRINTS" id="PR00097">
    <property type="entry name" value="ANTSNTHASEII"/>
</dbReference>
<name>A0A919FTC7_9ACTN</name>
<dbReference type="InterPro" id="IPR006221">
    <property type="entry name" value="TrpG/PapA_dom"/>
</dbReference>
<keyword evidence="3" id="KW-0808">Transferase</keyword>
<dbReference type="Pfam" id="PF00117">
    <property type="entry name" value="GATase"/>
    <property type="match status" value="1"/>
</dbReference>
<accession>A0A919FTC7</accession>
<dbReference type="GeneID" id="95353848"/>
<dbReference type="GO" id="GO:0046820">
    <property type="term" value="F:4-amino-4-deoxychorismate synthase activity"/>
    <property type="evidence" value="ECO:0007669"/>
    <property type="project" value="UniProtKB-EC"/>
</dbReference>
<dbReference type="RefSeq" id="WP_190211709.1">
    <property type="nucleotide sequence ID" value="NZ_BNBO01000017.1"/>
</dbReference>
<protein>
    <recommendedName>
        <fullName evidence="6">Aminodeoxychorismate synthase</fullName>
        <ecNumber evidence="2">2.6.1.85</ecNumber>
    </recommendedName>
    <alternativeName>
        <fullName evidence="7">4-amino-4-deoxychorismate synthase</fullName>
    </alternativeName>
</protein>
<evidence type="ECO:0000256" key="2">
    <source>
        <dbReference type="ARBA" id="ARBA00013139"/>
    </source>
</evidence>
<evidence type="ECO:0000259" key="10">
    <source>
        <dbReference type="Pfam" id="PF00425"/>
    </source>
</evidence>
<evidence type="ECO:0000256" key="6">
    <source>
        <dbReference type="ARBA" id="ARBA00072983"/>
    </source>
</evidence>
<comment type="catalytic activity">
    <reaction evidence="5">
        <text>chorismate + L-glutamine = 4-amino-4-deoxychorismate + L-glutamate</text>
        <dbReference type="Rhea" id="RHEA:11672"/>
        <dbReference type="ChEBI" id="CHEBI:29748"/>
        <dbReference type="ChEBI" id="CHEBI:29985"/>
        <dbReference type="ChEBI" id="CHEBI:58359"/>
        <dbReference type="ChEBI" id="CHEBI:58406"/>
        <dbReference type="EC" id="2.6.1.85"/>
    </reaction>
    <physiologicalReaction direction="left-to-right" evidence="5">
        <dbReference type="Rhea" id="RHEA:11673"/>
    </physiologicalReaction>
</comment>
<evidence type="ECO:0000256" key="4">
    <source>
        <dbReference type="ARBA" id="ARBA00022962"/>
    </source>
</evidence>
<gene>
    <name evidence="12" type="ORF">GCM10018781_34240</name>
</gene>
<dbReference type="GO" id="GO:0008153">
    <property type="term" value="P:4-aminobenzoate biosynthetic process"/>
    <property type="evidence" value="ECO:0007669"/>
    <property type="project" value="TreeGrafter"/>
</dbReference>
<sequence length="735" mass="78855">MRILLVDNYDSFTYNLFHYLAEAGAEPVVIRNDEPGWTEGPLAAKLAGFDGVVLSPGPGTPARAADFGICRRLVRECELPILGICLGHQGIGWEFGATVGRAPEPRHGRTSAVRHDGTGLFAGLPSPLEVVRYHSLAVTDLPEEIEATAWSSDGVLMGLRHRDRPLWGVQFHPESVSTSHGHQLLANFLRLAAGHRPPREAAAPVPAPVAGTGPGAPGVAAAPSGPVRRLRVLAGALPTRWDDELVFDHLFRGGNHAFWLDSSARDTARGRFSILGDACGPLARVARADAWNDTVTVEQGGRTTTVAGEFLPWLDQDLRSCRTELPDLPFDFALGWVGYLGYELKSQTGGDRVHRAEEDDAVLVFADRAVVLDHATATSHLLALVEDGDGGVSEAAARQWLADAARQLGTLAGRTAEDPPVGREPQLDGLRLRHDREAYLDLIGACQQEIAAGETYEVCLTNELTASGTFDTWQAYRRLRRASPAPFAALLQFGRTTVLSTSPERFLRIGRDGVAESRPIKGTRPRGATPAEDEALRLELAASEKDRSENLMIVDLVRNDLGRCAEVGSVEASEIFRVETFARAHQLVSTVRARLRDDASAVDCVRAAFPGGSMTGAPKRRTMQLIDRLEAGPRGVYSGAVGYFSLSGAADLSIVIRTLVAGPEPGRVRYGVGGAVVALSDPDEEFEETAVKAAPLLGLCADGFPGRVPARPALDTRPVPEPRPALAGRPAEPSR</sequence>
<evidence type="ECO:0000259" key="9">
    <source>
        <dbReference type="Pfam" id="PF00117"/>
    </source>
</evidence>
<dbReference type="Proteomes" id="UP000617734">
    <property type="component" value="Unassembled WGS sequence"/>
</dbReference>
<dbReference type="PROSITE" id="PS51273">
    <property type="entry name" value="GATASE_TYPE_1"/>
    <property type="match status" value="1"/>
</dbReference>
<feature type="domain" description="Glutamine amidotransferase" evidence="9">
    <location>
        <begin position="4"/>
        <end position="189"/>
    </location>
</feature>
<dbReference type="AlphaFoldDB" id="A0A919FTC7"/>
<organism evidence="12 13">
    <name type="scientific">Kitasatospora indigofera</name>
    <dbReference type="NCBI Taxonomy" id="67307"/>
    <lineage>
        <taxon>Bacteria</taxon>
        <taxon>Bacillati</taxon>
        <taxon>Actinomycetota</taxon>
        <taxon>Actinomycetes</taxon>
        <taxon>Kitasatosporales</taxon>
        <taxon>Streptomycetaceae</taxon>
        <taxon>Kitasatospora</taxon>
    </lineage>
</organism>
<dbReference type="SUPFAM" id="SSF56322">
    <property type="entry name" value="ADC synthase"/>
    <property type="match status" value="1"/>
</dbReference>
<dbReference type="Gene3D" id="3.40.50.880">
    <property type="match status" value="1"/>
</dbReference>
<evidence type="ECO:0000256" key="5">
    <source>
        <dbReference type="ARBA" id="ARBA00052789"/>
    </source>
</evidence>
<dbReference type="GO" id="GO:0000162">
    <property type="term" value="P:L-tryptophan biosynthetic process"/>
    <property type="evidence" value="ECO:0007669"/>
    <property type="project" value="TreeGrafter"/>
</dbReference>
<dbReference type="InterPro" id="IPR019999">
    <property type="entry name" value="Anth_synth_I-like"/>
</dbReference>
<evidence type="ECO:0000256" key="7">
    <source>
        <dbReference type="ARBA" id="ARBA00083979"/>
    </source>
</evidence>
<evidence type="ECO:0000313" key="12">
    <source>
        <dbReference type="EMBL" id="GHH72035.1"/>
    </source>
</evidence>
<dbReference type="PRINTS" id="PR00096">
    <property type="entry name" value="GATASE"/>
</dbReference>
<keyword evidence="4" id="KW-0315">Glutamine amidotransferase</keyword>
<proteinExistence type="inferred from homology"/>
<comment type="caution">
    <text evidence="12">The sequence shown here is derived from an EMBL/GenBank/DDBJ whole genome shotgun (WGS) entry which is preliminary data.</text>
</comment>
<feature type="region of interest" description="Disordered" evidence="8">
    <location>
        <begin position="710"/>
        <end position="735"/>
    </location>
</feature>
<evidence type="ECO:0000256" key="1">
    <source>
        <dbReference type="ARBA" id="ARBA00005970"/>
    </source>
</evidence>
<dbReference type="InterPro" id="IPR029062">
    <property type="entry name" value="Class_I_gatase-like"/>
</dbReference>
<dbReference type="NCBIfam" id="TIGR00566">
    <property type="entry name" value="trpG_papA"/>
    <property type="match status" value="1"/>
</dbReference>
<reference evidence="12" key="1">
    <citation type="journal article" date="2014" name="Int. J. Syst. Evol. Microbiol.">
        <title>Complete genome sequence of Corynebacterium casei LMG S-19264T (=DSM 44701T), isolated from a smear-ripened cheese.</title>
        <authorList>
            <consortium name="US DOE Joint Genome Institute (JGI-PGF)"/>
            <person name="Walter F."/>
            <person name="Albersmeier A."/>
            <person name="Kalinowski J."/>
            <person name="Ruckert C."/>
        </authorList>
    </citation>
    <scope>NUCLEOTIDE SEQUENCE</scope>
    <source>
        <strain evidence="12">JCM 4646</strain>
    </source>
</reference>
<comment type="similarity">
    <text evidence="1">In the C-terminal section; belongs to the anthranilate synthase component I family.</text>
</comment>
<evidence type="ECO:0000256" key="8">
    <source>
        <dbReference type="SAM" id="MobiDB-lite"/>
    </source>
</evidence>
<dbReference type="NCBIfam" id="TIGR00553">
    <property type="entry name" value="pabB"/>
    <property type="match status" value="1"/>
</dbReference>
<dbReference type="InterPro" id="IPR015890">
    <property type="entry name" value="Chorismate_C"/>
</dbReference>
<dbReference type="Pfam" id="PF04715">
    <property type="entry name" value="Anth_synt_I_N"/>
    <property type="match status" value="1"/>
</dbReference>
<dbReference type="GO" id="GO:0005737">
    <property type="term" value="C:cytoplasm"/>
    <property type="evidence" value="ECO:0007669"/>
    <property type="project" value="TreeGrafter"/>
</dbReference>
<reference evidence="12" key="2">
    <citation type="submission" date="2020-09" db="EMBL/GenBank/DDBJ databases">
        <authorList>
            <person name="Sun Q."/>
            <person name="Ohkuma M."/>
        </authorList>
    </citation>
    <scope>NUCLEOTIDE SEQUENCE</scope>
    <source>
        <strain evidence="12">JCM 4646</strain>
    </source>
</reference>
<feature type="domain" description="Chorismate-utilising enzyme C-terminal" evidence="10">
    <location>
        <begin position="436"/>
        <end position="692"/>
    </location>
</feature>
<dbReference type="CDD" id="cd01743">
    <property type="entry name" value="GATase1_Anthranilate_Synthase"/>
    <property type="match status" value="1"/>
</dbReference>
<dbReference type="PANTHER" id="PTHR11236:SF18">
    <property type="entry name" value="AMINODEOXYCHORISMATE SYNTHASE"/>
    <property type="match status" value="1"/>
</dbReference>
<dbReference type="InterPro" id="IPR006805">
    <property type="entry name" value="Anth_synth_I_N"/>
</dbReference>
<evidence type="ECO:0000259" key="11">
    <source>
        <dbReference type="Pfam" id="PF04715"/>
    </source>
</evidence>
<dbReference type="Gene3D" id="3.60.120.10">
    <property type="entry name" value="Anthranilate synthase"/>
    <property type="match status" value="1"/>
</dbReference>
<feature type="domain" description="Anthranilate synthase component I N-terminal" evidence="11">
    <location>
        <begin position="252"/>
        <end position="376"/>
    </location>
</feature>
<dbReference type="Pfam" id="PF00425">
    <property type="entry name" value="Chorismate_bind"/>
    <property type="match status" value="1"/>
</dbReference>
<dbReference type="EC" id="2.6.1.85" evidence="2"/>
<dbReference type="PANTHER" id="PTHR11236">
    <property type="entry name" value="AMINOBENZOATE/ANTHRANILATE SYNTHASE"/>
    <property type="match status" value="1"/>
</dbReference>
<evidence type="ECO:0000313" key="13">
    <source>
        <dbReference type="Proteomes" id="UP000617734"/>
    </source>
</evidence>
<dbReference type="SUPFAM" id="SSF52317">
    <property type="entry name" value="Class I glutamine amidotransferase-like"/>
    <property type="match status" value="1"/>
</dbReference>
<dbReference type="GO" id="GO:0009396">
    <property type="term" value="P:folic acid-containing compound biosynthetic process"/>
    <property type="evidence" value="ECO:0007669"/>
    <property type="project" value="InterPro"/>
</dbReference>